<dbReference type="Proteomes" id="UP000297729">
    <property type="component" value="Unassembled WGS sequence"/>
</dbReference>
<proteinExistence type="predicted"/>
<gene>
    <name evidence="1" type="ORF">E4L98_26030</name>
</gene>
<evidence type="ECO:0000313" key="2">
    <source>
        <dbReference type="Proteomes" id="UP000297729"/>
    </source>
</evidence>
<protein>
    <submittedName>
        <fullName evidence="1">Uncharacterized protein</fullName>
    </submittedName>
</protein>
<dbReference type="EMBL" id="SPVG01000250">
    <property type="protein sequence ID" value="TFW15690.1"/>
    <property type="molecule type" value="Genomic_DNA"/>
</dbReference>
<dbReference type="AlphaFoldDB" id="A0A4Y9S828"/>
<keyword evidence="2" id="KW-1185">Reference proteome</keyword>
<comment type="caution">
    <text evidence="1">The sequence shown here is derived from an EMBL/GenBank/DDBJ whole genome shotgun (WGS) entry which is preliminary data.</text>
</comment>
<dbReference type="OrthoDB" id="8758921at2"/>
<evidence type="ECO:0000313" key="1">
    <source>
        <dbReference type="EMBL" id="TFW15690.1"/>
    </source>
</evidence>
<reference evidence="1 2" key="1">
    <citation type="submission" date="2019-03" db="EMBL/GenBank/DDBJ databases">
        <title>Draft Genome Sequence of Duganella callidus sp. nov., a Novel Duganella Species Isolated from Cultivated Soil.</title>
        <authorList>
            <person name="Raths R."/>
            <person name="Peta V."/>
            <person name="Bucking H."/>
        </authorList>
    </citation>
    <scope>NUCLEOTIDE SEQUENCE [LARGE SCALE GENOMIC DNA]</scope>
    <source>
        <strain evidence="1 2">DN04</strain>
    </source>
</reference>
<accession>A0A4Y9S828</accession>
<organism evidence="1 2">
    <name type="scientific">Duganella callida</name>
    <dbReference type="NCBI Taxonomy" id="2561932"/>
    <lineage>
        <taxon>Bacteria</taxon>
        <taxon>Pseudomonadati</taxon>
        <taxon>Pseudomonadota</taxon>
        <taxon>Betaproteobacteria</taxon>
        <taxon>Burkholderiales</taxon>
        <taxon>Oxalobacteraceae</taxon>
        <taxon>Telluria group</taxon>
        <taxon>Duganella</taxon>
    </lineage>
</organism>
<name>A0A4Y9S828_9BURK</name>
<dbReference type="RefSeq" id="WP_135204437.1">
    <property type="nucleotide sequence ID" value="NZ_SPVG01000250.1"/>
</dbReference>
<sequence>MDTQSTTASPRKFHPAAYAMHRQMVAVRRTISAATIEESQAAARWAQAWYQLVQRKLEQLQHAPRYLH</sequence>